<dbReference type="EMBL" id="JAUSVX010000006">
    <property type="protein sequence ID" value="MDQ0470684.1"/>
    <property type="molecule type" value="Genomic_DNA"/>
</dbReference>
<protein>
    <submittedName>
        <fullName evidence="1">Uncharacterized protein</fullName>
    </submittedName>
</protein>
<evidence type="ECO:0000313" key="1">
    <source>
        <dbReference type="EMBL" id="MDQ0470684.1"/>
    </source>
</evidence>
<organism evidence="1 2">
    <name type="scientific">Labrys wisconsinensis</name>
    <dbReference type="NCBI Taxonomy" id="425677"/>
    <lineage>
        <taxon>Bacteria</taxon>
        <taxon>Pseudomonadati</taxon>
        <taxon>Pseudomonadota</taxon>
        <taxon>Alphaproteobacteria</taxon>
        <taxon>Hyphomicrobiales</taxon>
        <taxon>Xanthobacteraceae</taxon>
        <taxon>Labrys</taxon>
    </lineage>
</organism>
<evidence type="ECO:0000313" key="2">
    <source>
        <dbReference type="Proteomes" id="UP001242480"/>
    </source>
</evidence>
<sequence length="44" mass="4811">MRAFMTILSGFLAWLCRAFEVRPETIADGRRGNLPPPSGGIASF</sequence>
<keyword evidence="2" id="KW-1185">Reference proteome</keyword>
<gene>
    <name evidence="1" type="ORF">QO011_003703</name>
</gene>
<reference evidence="1 2" key="1">
    <citation type="submission" date="2023-07" db="EMBL/GenBank/DDBJ databases">
        <title>Genomic Encyclopedia of Type Strains, Phase IV (KMG-IV): sequencing the most valuable type-strain genomes for metagenomic binning, comparative biology and taxonomic classification.</title>
        <authorList>
            <person name="Goeker M."/>
        </authorList>
    </citation>
    <scope>NUCLEOTIDE SEQUENCE [LARGE SCALE GENOMIC DNA]</scope>
    <source>
        <strain evidence="1 2">DSM 19619</strain>
    </source>
</reference>
<proteinExistence type="predicted"/>
<comment type="caution">
    <text evidence="1">The sequence shown here is derived from an EMBL/GenBank/DDBJ whole genome shotgun (WGS) entry which is preliminary data.</text>
</comment>
<name>A0ABU0JBN3_9HYPH</name>
<accession>A0ABU0JBN3</accession>
<dbReference type="Proteomes" id="UP001242480">
    <property type="component" value="Unassembled WGS sequence"/>
</dbReference>
<dbReference type="RefSeq" id="WP_307274845.1">
    <property type="nucleotide sequence ID" value="NZ_JAUSVX010000006.1"/>
</dbReference>